<gene>
    <name evidence="7" type="ORF">HELGO_WM16121</name>
</gene>
<evidence type="ECO:0000256" key="2">
    <source>
        <dbReference type="ARBA" id="ARBA00022475"/>
    </source>
</evidence>
<keyword evidence="5 6" id="KW-0472">Membrane</keyword>
<evidence type="ECO:0008006" key="8">
    <source>
        <dbReference type="Google" id="ProtNLM"/>
    </source>
</evidence>
<dbReference type="AlphaFoldDB" id="A0A6S6T5R9"/>
<feature type="transmembrane region" description="Helical" evidence="6">
    <location>
        <begin position="14"/>
        <end position="31"/>
    </location>
</feature>
<evidence type="ECO:0000256" key="3">
    <source>
        <dbReference type="ARBA" id="ARBA00022692"/>
    </source>
</evidence>
<keyword evidence="4 6" id="KW-1133">Transmembrane helix</keyword>
<dbReference type="EMBL" id="CACVAR010000202">
    <property type="protein sequence ID" value="CAA6810810.1"/>
    <property type="molecule type" value="Genomic_DNA"/>
</dbReference>
<feature type="transmembrane region" description="Helical" evidence="6">
    <location>
        <begin position="43"/>
        <end position="63"/>
    </location>
</feature>
<proteinExistence type="predicted"/>
<evidence type="ECO:0000256" key="4">
    <source>
        <dbReference type="ARBA" id="ARBA00022989"/>
    </source>
</evidence>
<organism evidence="7">
    <name type="scientific">uncultured Sulfurovum sp</name>
    <dbReference type="NCBI Taxonomy" id="269237"/>
    <lineage>
        <taxon>Bacteria</taxon>
        <taxon>Pseudomonadati</taxon>
        <taxon>Campylobacterota</taxon>
        <taxon>Epsilonproteobacteria</taxon>
        <taxon>Campylobacterales</taxon>
        <taxon>Sulfurovaceae</taxon>
        <taxon>Sulfurovum</taxon>
        <taxon>environmental samples</taxon>
    </lineage>
</organism>
<evidence type="ECO:0000256" key="5">
    <source>
        <dbReference type="ARBA" id="ARBA00023136"/>
    </source>
</evidence>
<evidence type="ECO:0000256" key="6">
    <source>
        <dbReference type="SAM" id="Phobius"/>
    </source>
</evidence>
<sequence length="124" mass="13955">MDTNTIDYAQERSGYYKILVGLLILTAVTFVQPHMFMTESTFLAQMIIAVIKGWLIIMFYMHLKGETLIIWMTGFSLFIVFTFFAIVIGVDVQQFQYLDESHITATITPMADAANAASSTNSAH</sequence>
<dbReference type="Pfam" id="PF03626">
    <property type="entry name" value="COX4_pro"/>
    <property type="match status" value="1"/>
</dbReference>
<dbReference type="InterPro" id="IPR005171">
    <property type="entry name" value="Cyt_c_oxidase_su4_prok"/>
</dbReference>
<keyword evidence="2" id="KW-1003">Cell membrane</keyword>
<evidence type="ECO:0000256" key="1">
    <source>
        <dbReference type="ARBA" id="ARBA00004651"/>
    </source>
</evidence>
<dbReference type="GO" id="GO:0005886">
    <property type="term" value="C:plasma membrane"/>
    <property type="evidence" value="ECO:0007669"/>
    <property type="project" value="UniProtKB-SubCell"/>
</dbReference>
<accession>A0A6S6T5R9</accession>
<protein>
    <recommendedName>
        <fullName evidence="8">Caa(3)-type oxidase, subunit IV</fullName>
    </recommendedName>
</protein>
<evidence type="ECO:0000313" key="7">
    <source>
        <dbReference type="EMBL" id="CAA6810810.1"/>
    </source>
</evidence>
<reference evidence="7" key="1">
    <citation type="submission" date="2020-01" db="EMBL/GenBank/DDBJ databases">
        <authorList>
            <person name="Meier V. D."/>
            <person name="Meier V D."/>
        </authorList>
    </citation>
    <scope>NUCLEOTIDE SEQUENCE</scope>
    <source>
        <strain evidence="7">HLG_WM_MAG_03</strain>
    </source>
</reference>
<keyword evidence="3 6" id="KW-0812">Transmembrane</keyword>
<name>A0A6S6T5R9_9BACT</name>
<comment type="subcellular location">
    <subcellularLocation>
        <location evidence="1">Cell membrane</location>
        <topology evidence="1">Multi-pass membrane protein</topology>
    </subcellularLocation>
</comment>
<feature type="transmembrane region" description="Helical" evidence="6">
    <location>
        <begin position="69"/>
        <end position="90"/>
    </location>
</feature>